<keyword evidence="2" id="KW-0547">Nucleotide-binding</keyword>
<dbReference type="RefSeq" id="WP_046327795.1">
    <property type="nucleotide sequence ID" value="NZ_CP084389.1"/>
</dbReference>
<dbReference type="EMBL" id="CP084389">
    <property type="protein sequence ID" value="UZX29605.1"/>
    <property type="molecule type" value="Genomic_DNA"/>
</dbReference>
<dbReference type="Proteomes" id="UP001164557">
    <property type="component" value="Chromosome"/>
</dbReference>
<dbReference type="InterPro" id="IPR027417">
    <property type="entry name" value="P-loop_NTPase"/>
</dbReference>
<keyword evidence="3 5" id="KW-0067">ATP-binding</keyword>
<dbReference type="InterPro" id="IPR003593">
    <property type="entry name" value="AAA+_ATPase"/>
</dbReference>
<name>A0AA47GGU5_9LACO</name>
<evidence type="ECO:0000256" key="2">
    <source>
        <dbReference type="ARBA" id="ARBA00022741"/>
    </source>
</evidence>
<dbReference type="PROSITE" id="PS50893">
    <property type="entry name" value="ABC_TRANSPORTER_2"/>
    <property type="match status" value="1"/>
</dbReference>
<protein>
    <submittedName>
        <fullName evidence="5">ATP-binding cassette domain-containing protein</fullName>
    </submittedName>
</protein>
<dbReference type="InterPro" id="IPR003439">
    <property type="entry name" value="ABC_transporter-like_ATP-bd"/>
</dbReference>
<organism evidence="5 6">
    <name type="scientific">Lactobacillus helsingborgensis</name>
    <dbReference type="NCBI Taxonomy" id="1218494"/>
    <lineage>
        <taxon>Bacteria</taxon>
        <taxon>Bacillati</taxon>
        <taxon>Bacillota</taxon>
        <taxon>Bacilli</taxon>
        <taxon>Lactobacillales</taxon>
        <taxon>Lactobacillaceae</taxon>
        <taxon>Lactobacillus</taxon>
    </lineage>
</organism>
<dbReference type="GO" id="GO:0005524">
    <property type="term" value="F:ATP binding"/>
    <property type="evidence" value="ECO:0007669"/>
    <property type="project" value="UniProtKB-KW"/>
</dbReference>
<dbReference type="SMART" id="SM00382">
    <property type="entry name" value="AAA"/>
    <property type="match status" value="2"/>
</dbReference>
<evidence type="ECO:0000256" key="1">
    <source>
        <dbReference type="ARBA" id="ARBA00022737"/>
    </source>
</evidence>
<dbReference type="PANTHER" id="PTHR19211:SF100">
    <property type="entry name" value="RIBOSOME PROTECTION PROTEIN VMLR"/>
    <property type="match status" value="1"/>
</dbReference>
<feature type="domain" description="ABC transporter" evidence="4">
    <location>
        <begin position="263"/>
        <end position="486"/>
    </location>
</feature>
<evidence type="ECO:0000256" key="3">
    <source>
        <dbReference type="ARBA" id="ARBA00022840"/>
    </source>
</evidence>
<evidence type="ECO:0000313" key="6">
    <source>
        <dbReference type="Proteomes" id="UP001164557"/>
    </source>
</evidence>
<evidence type="ECO:0000313" key="5">
    <source>
        <dbReference type="EMBL" id="UZX29605.1"/>
    </source>
</evidence>
<dbReference type="InterPro" id="IPR017871">
    <property type="entry name" value="ABC_transporter-like_CS"/>
</dbReference>
<dbReference type="PANTHER" id="PTHR19211">
    <property type="entry name" value="ATP-BINDING TRANSPORT PROTEIN-RELATED"/>
    <property type="match status" value="1"/>
</dbReference>
<proteinExistence type="predicted"/>
<accession>A0AA47GGU5</accession>
<gene>
    <name evidence="5" type="ORF">LDX53_08545</name>
</gene>
<sequence>MEYIRITNLTVENRDGTLFYAPHLNIQDNQIIGLIGDNGVGKTTLINTIAQMSTIFRVTGQIQRHCRIVLVPQLLNNDEQSGGEKEKEAITQAIIRLGQARDSLLILDEPTSNLDIEQQRWLIKALSSLKQPILIISHDQSFLQKLVNFIWHIKDHQVHEFKGSYSEYCQFLIAEEKRKNIEYHEKLTKIKKLKKDQRDAEIKSQKATKKKKDMSWSDWKIKDSSKIEKRLSRISTQLKKRITSEEAALEKPQVHHTITLSNVKTTNLDLSQKSSLVRLGIQDVVLHGNKLFSITKDLQIKGREKIALTGKNGVGKSVFLAKLFHQKLNAWFNPQLKIGYVKQNIAQEAAERETVIETISKISVFDKTTTMQLLGDLHLRRFLNNQVCDLSGGQLVCYKLAKVLLGEHNLLILDEPDNFLDISAINALETFLKNYPFAIILVSHDQNLLKNLNFAIWEIKNHKLITASDFSSHKNTNIDNRINLLQFKLDKLITAPNASFKEIENISREINNLKHKISKEN</sequence>
<dbReference type="AlphaFoldDB" id="A0AA47GGU5"/>
<dbReference type="CDD" id="cd03221">
    <property type="entry name" value="ABCF_EF-3"/>
    <property type="match status" value="1"/>
</dbReference>
<dbReference type="GO" id="GO:0016887">
    <property type="term" value="F:ATP hydrolysis activity"/>
    <property type="evidence" value="ECO:0007669"/>
    <property type="project" value="InterPro"/>
</dbReference>
<dbReference type="Pfam" id="PF00005">
    <property type="entry name" value="ABC_tran"/>
    <property type="match status" value="2"/>
</dbReference>
<dbReference type="Gene3D" id="3.40.50.300">
    <property type="entry name" value="P-loop containing nucleotide triphosphate hydrolases"/>
    <property type="match status" value="3"/>
</dbReference>
<evidence type="ECO:0000259" key="4">
    <source>
        <dbReference type="PROSITE" id="PS50893"/>
    </source>
</evidence>
<dbReference type="SUPFAM" id="SSF52540">
    <property type="entry name" value="P-loop containing nucleoside triphosphate hydrolases"/>
    <property type="match status" value="2"/>
</dbReference>
<keyword evidence="1" id="KW-0677">Repeat</keyword>
<reference evidence="5" key="1">
    <citation type="submission" date="2021-09" db="EMBL/GenBank/DDBJ databases">
        <title>Lactobacillus species from Apis mellifera, Switzerland.</title>
        <authorList>
            <person name="Pfister J."/>
            <person name="Brown A."/>
            <person name="Neumann P."/>
            <person name="Collaud A."/>
            <person name="Retschnig G."/>
            <person name="Perreten V."/>
        </authorList>
    </citation>
    <scope>NUCLEOTIDE SEQUENCE</scope>
    <source>
        <strain evidence="5">IBH002</strain>
    </source>
</reference>
<dbReference type="PROSITE" id="PS00211">
    <property type="entry name" value="ABC_TRANSPORTER_1"/>
    <property type="match status" value="1"/>
</dbReference>
<keyword evidence="6" id="KW-1185">Reference proteome</keyword>
<dbReference type="InterPro" id="IPR050611">
    <property type="entry name" value="ABCF"/>
</dbReference>